<evidence type="ECO:0000313" key="5">
    <source>
        <dbReference type="EMBL" id="KAG1303795.1"/>
    </source>
</evidence>
<dbReference type="PANTHER" id="PTHR33050:SF7">
    <property type="entry name" value="RIBONUCLEASE H"/>
    <property type="match status" value="1"/>
</dbReference>
<feature type="region of interest" description="Disordered" evidence="3">
    <location>
        <begin position="1"/>
        <end position="22"/>
    </location>
</feature>
<dbReference type="InterPro" id="IPR043128">
    <property type="entry name" value="Rev_trsase/Diguanyl_cyclase"/>
</dbReference>
<dbReference type="SUPFAM" id="SSF56349">
    <property type="entry name" value="DNA breaking-rejoining enzymes"/>
    <property type="match status" value="1"/>
</dbReference>
<dbReference type="GO" id="GO:0006310">
    <property type="term" value="P:DNA recombination"/>
    <property type="evidence" value="ECO:0007669"/>
    <property type="project" value="UniProtKB-KW"/>
</dbReference>
<evidence type="ECO:0000313" key="6">
    <source>
        <dbReference type="Proteomes" id="UP000716291"/>
    </source>
</evidence>
<feature type="region of interest" description="Disordered" evidence="3">
    <location>
        <begin position="124"/>
        <end position="165"/>
    </location>
</feature>
<feature type="domain" description="Reverse transcriptase" evidence="4">
    <location>
        <begin position="1"/>
        <end position="363"/>
    </location>
</feature>
<dbReference type="PROSITE" id="PS50878">
    <property type="entry name" value="RT_POL"/>
    <property type="match status" value="1"/>
</dbReference>
<dbReference type="Gene3D" id="3.30.70.270">
    <property type="match status" value="1"/>
</dbReference>
<dbReference type="Pfam" id="PF00078">
    <property type="entry name" value="RVT_1"/>
    <property type="match status" value="1"/>
</dbReference>
<evidence type="ECO:0000256" key="2">
    <source>
        <dbReference type="ARBA" id="ARBA00023172"/>
    </source>
</evidence>
<keyword evidence="2" id="KW-0233">DNA recombination</keyword>
<feature type="compositionally biased region" description="Low complexity" evidence="3">
    <location>
        <begin position="124"/>
        <end position="141"/>
    </location>
</feature>
<dbReference type="SUPFAM" id="SSF47823">
    <property type="entry name" value="lambda integrase-like, N-terminal domain"/>
    <property type="match status" value="1"/>
</dbReference>
<dbReference type="Gene3D" id="1.10.443.10">
    <property type="entry name" value="Intergrase catalytic core"/>
    <property type="match status" value="1"/>
</dbReference>
<dbReference type="InterPro" id="IPR052055">
    <property type="entry name" value="Hepadnavirus_pol/RT"/>
</dbReference>
<feature type="region of interest" description="Disordered" evidence="3">
    <location>
        <begin position="892"/>
        <end position="917"/>
    </location>
</feature>
<feature type="compositionally biased region" description="Basic and acidic residues" evidence="3">
    <location>
        <begin position="1"/>
        <end position="14"/>
    </location>
</feature>
<protein>
    <recommendedName>
        <fullName evidence="4">Reverse transcriptase domain-containing protein</fullName>
    </recommendedName>
</protein>
<reference evidence="5" key="1">
    <citation type="journal article" date="2020" name="Microb. Genom.">
        <title>Genetic diversity of clinical and environmental Mucorales isolates obtained from an investigation of mucormycosis cases among solid organ transplant recipients.</title>
        <authorList>
            <person name="Nguyen M.H."/>
            <person name="Kaul D."/>
            <person name="Muto C."/>
            <person name="Cheng S.J."/>
            <person name="Richter R.A."/>
            <person name="Bruno V.M."/>
            <person name="Liu G."/>
            <person name="Beyhan S."/>
            <person name="Sundermann A.J."/>
            <person name="Mounaud S."/>
            <person name="Pasculle A.W."/>
            <person name="Nierman W.C."/>
            <person name="Driscoll E."/>
            <person name="Cumbie R."/>
            <person name="Clancy C.J."/>
            <person name="Dupont C.L."/>
        </authorList>
    </citation>
    <scope>NUCLEOTIDE SEQUENCE</scope>
    <source>
        <strain evidence="5">GL11</strain>
    </source>
</reference>
<dbReference type="Proteomes" id="UP000716291">
    <property type="component" value="Unassembled WGS sequence"/>
</dbReference>
<dbReference type="InterPro" id="IPR013762">
    <property type="entry name" value="Integrase-like_cat_sf"/>
</dbReference>
<dbReference type="InterPro" id="IPR043502">
    <property type="entry name" value="DNA/RNA_pol_sf"/>
</dbReference>
<organism evidence="5 6">
    <name type="scientific">Rhizopus oryzae</name>
    <name type="common">Mucormycosis agent</name>
    <name type="synonym">Rhizopus arrhizus var. delemar</name>
    <dbReference type="NCBI Taxonomy" id="64495"/>
    <lineage>
        <taxon>Eukaryota</taxon>
        <taxon>Fungi</taxon>
        <taxon>Fungi incertae sedis</taxon>
        <taxon>Mucoromycota</taxon>
        <taxon>Mucoromycotina</taxon>
        <taxon>Mucoromycetes</taxon>
        <taxon>Mucorales</taxon>
        <taxon>Mucorineae</taxon>
        <taxon>Rhizopodaceae</taxon>
        <taxon>Rhizopus</taxon>
    </lineage>
</organism>
<feature type="compositionally biased region" description="Polar residues" evidence="3">
    <location>
        <begin position="153"/>
        <end position="165"/>
    </location>
</feature>
<dbReference type="InterPro" id="IPR011010">
    <property type="entry name" value="DNA_brk_join_enz"/>
</dbReference>
<dbReference type="SUPFAM" id="SSF56672">
    <property type="entry name" value="DNA/RNA polymerases"/>
    <property type="match status" value="1"/>
</dbReference>
<evidence type="ECO:0000259" key="4">
    <source>
        <dbReference type="PROSITE" id="PS50878"/>
    </source>
</evidence>
<name>A0A9P6X2Y9_RHIOR</name>
<dbReference type="AlphaFoldDB" id="A0A9P6X2Y9"/>
<gene>
    <name evidence="5" type="ORF">G6F64_009761</name>
</gene>
<keyword evidence="6" id="KW-1185">Reference proteome</keyword>
<dbReference type="PANTHER" id="PTHR33050">
    <property type="entry name" value="REVERSE TRANSCRIPTASE DOMAIN-CONTAINING PROTEIN"/>
    <property type="match status" value="1"/>
</dbReference>
<sequence>MVLKQQDRKNEKPKNMQTKPCTSPIVSDIWKQLKRTPRPRMHIVMNSSVPFTKQTLNKSWSNKQVDPEETIEEMEIINLEEAIEDHKVISAITEEETVDHAVLFLDRAPPPTEWGTQTTTTILNKPIKPTTTPQTTNKQQPLQHPYRWDRSRGQTSTVCSPMASHNQSSHGAYQLRQIHLNPTEQLAVNEAVDKFLQADIIELSPTQNTDFLSNFFTIQETNKRRPILDYQKINNFIQCQYFKMEGDPALRDIIEENDFICKLDLKDAYVGKIYQYKTLAFGMSVSPRVFSKLMKFAIEPTRQLGIRLVYYLDDICILGSTKTEAINHIQKVVSHLERLGFLINYQKSVPTPLQQQEFLGFVFNTKTMKISVPIKKLTKLMRRLKQAMNHQPTQYNCRWYACLMEKMTSMIPAIGEALLHLRHMQRDLATSLFHHHQNWDAPMTLSQESRKELEWWKEWINKKNGLPIQKISSCTTPQIFKIRGNSLNHITKLSSENPKYLQRLRFRLEFSTDKQTMGTTIDRRVCEQTQYSTTTILEPSARPRGASIGCFPTDMATKRNVPVPTLEIHSKNNSANKTSETKTSSSCHTVLANSVLVSNNTQDETQESTKGVQIRQVENDRMELIRNKRKTVDRLDEDTIEFLSHAHRKNTHRVYNSGWKKWITWCAAQNPIVLPEDYDVKNVLMFLKSNSHFSYQYLNGLRSSIASVFKTLHPDQVPIANQDCIIEFFKAKKHKEILIPEKHRLQTEAKEAQVKSTVLGFMDDKDLCLVSTLFDFMAKSEHLRRNLPDDHTLFLAYINDPGKVDSVSKSTVASWVQKTMTSAGIDTTKYKAHSIRSASSTKAVEKGVAIPRVKMHANWSLRSNTFEKHYLKPSAQQNDSIQLTNSIFSKSGEPTTLTSESQSTRIVEGTTNNTSIA</sequence>
<keyword evidence="1" id="KW-0238">DNA-binding</keyword>
<dbReference type="GO" id="GO:0003677">
    <property type="term" value="F:DNA binding"/>
    <property type="evidence" value="ECO:0007669"/>
    <property type="project" value="UniProtKB-KW"/>
</dbReference>
<dbReference type="InterPro" id="IPR000477">
    <property type="entry name" value="RT_dom"/>
</dbReference>
<proteinExistence type="predicted"/>
<accession>A0A9P6X2Y9</accession>
<dbReference type="Gene3D" id="1.10.150.130">
    <property type="match status" value="1"/>
</dbReference>
<evidence type="ECO:0000256" key="3">
    <source>
        <dbReference type="SAM" id="MobiDB-lite"/>
    </source>
</evidence>
<evidence type="ECO:0000256" key="1">
    <source>
        <dbReference type="ARBA" id="ARBA00023125"/>
    </source>
</evidence>
<dbReference type="InterPro" id="IPR010998">
    <property type="entry name" value="Integrase_recombinase_N"/>
</dbReference>
<dbReference type="GO" id="GO:0015074">
    <property type="term" value="P:DNA integration"/>
    <property type="evidence" value="ECO:0007669"/>
    <property type="project" value="InterPro"/>
</dbReference>
<comment type="caution">
    <text evidence="5">The sequence shown here is derived from an EMBL/GenBank/DDBJ whole genome shotgun (WGS) entry which is preliminary data.</text>
</comment>
<dbReference type="EMBL" id="JAANQT010001850">
    <property type="protein sequence ID" value="KAG1303795.1"/>
    <property type="molecule type" value="Genomic_DNA"/>
</dbReference>